<organism evidence="1 2">
    <name type="scientific">Gracilibacillus pellucidus</name>
    <dbReference type="NCBI Taxonomy" id="3095368"/>
    <lineage>
        <taxon>Bacteria</taxon>
        <taxon>Bacillati</taxon>
        <taxon>Bacillota</taxon>
        <taxon>Bacilli</taxon>
        <taxon>Bacillales</taxon>
        <taxon>Bacillaceae</taxon>
        <taxon>Gracilibacillus</taxon>
    </lineage>
</organism>
<dbReference type="EMBL" id="JAWZSR010000010">
    <property type="protein sequence ID" value="MDX8047247.1"/>
    <property type="molecule type" value="Genomic_DNA"/>
</dbReference>
<proteinExistence type="predicted"/>
<accession>A0ACC6M905</accession>
<sequence>MKTFITFLIGDIKNITRDSMLLGSMLAPIALALFIKLSTSHFSEFFNGIFPFSIEHHYIFIMSFVILLSPFMLGIMAGLMILEEMDNNVLSYIAVTPVSKSGYLLYRLIVPMLISTILTIFIIIYTGLVDFTIRILPVVLMAAMITPIMALFLAKVANNKVEGLAIGKAMGVILIVPVLTYIVESKWLLLLGVLPTFWVSEAFMKSYGMAFYSNIYILIGFCVQVIYVYILFKMFNRKST</sequence>
<protein>
    <submittedName>
        <fullName evidence="1">Uncharacterized protein</fullName>
    </submittedName>
</protein>
<dbReference type="Proteomes" id="UP001277972">
    <property type="component" value="Unassembled WGS sequence"/>
</dbReference>
<name>A0ACC6M905_9BACI</name>
<evidence type="ECO:0000313" key="1">
    <source>
        <dbReference type="EMBL" id="MDX8047247.1"/>
    </source>
</evidence>
<reference evidence="1" key="1">
    <citation type="submission" date="2023-11" db="EMBL/GenBank/DDBJ databases">
        <title>Gracilibacillus pellucida a moderately halophilic bacterium isolated from saline soil in Xinjiang province.</title>
        <authorList>
            <person name="Zhang Z."/>
            <person name="Tan F."/>
            <person name="Wang Y."/>
            <person name="Xia M."/>
        </authorList>
    </citation>
    <scope>NUCLEOTIDE SEQUENCE</scope>
    <source>
        <strain evidence="1">S3-1-1</strain>
    </source>
</reference>
<gene>
    <name evidence="1" type="ORF">SH601_14855</name>
</gene>
<evidence type="ECO:0000313" key="2">
    <source>
        <dbReference type="Proteomes" id="UP001277972"/>
    </source>
</evidence>
<keyword evidence="2" id="KW-1185">Reference proteome</keyword>
<comment type="caution">
    <text evidence="1">The sequence shown here is derived from an EMBL/GenBank/DDBJ whole genome shotgun (WGS) entry which is preliminary data.</text>
</comment>